<dbReference type="GeneID" id="113509529"/>
<gene>
    <name evidence="3" type="primary">LOC113509529</name>
</gene>
<evidence type="ECO:0000313" key="2">
    <source>
        <dbReference type="Proteomes" id="UP001652740"/>
    </source>
</evidence>
<proteinExistence type="predicted"/>
<dbReference type="Pfam" id="PF07716">
    <property type="entry name" value="bZIP_2"/>
    <property type="match status" value="1"/>
</dbReference>
<dbReference type="InterPro" id="IPR046347">
    <property type="entry name" value="bZIP_sf"/>
</dbReference>
<sequence length="185" mass="21156">MALWTPYIQECALDLSKTRINEIIPAALERYTALVVQHVVPRNQTGYDEYSGSYSHIPANSASTSPELLELQECEPGSLSDDPEYTEFEKDALRVIAERNGGMLIGHNPKMKRTIQTNEAADEAYRIQRQRNNFAAKQSRDRRKMRELRLSLQTTYLKKKVTELNAMLATNLCKNCLELSRSVNF</sequence>
<keyword evidence="2" id="KW-1185">Reference proteome</keyword>
<organism evidence="2 3">
    <name type="scientific">Galleria mellonella</name>
    <name type="common">Greater wax moth</name>
    <dbReference type="NCBI Taxonomy" id="7137"/>
    <lineage>
        <taxon>Eukaryota</taxon>
        <taxon>Metazoa</taxon>
        <taxon>Ecdysozoa</taxon>
        <taxon>Arthropoda</taxon>
        <taxon>Hexapoda</taxon>
        <taxon>Insecta</taxon>
        <taxon>Pterygota</taxon>
        <taxon>Neoptera</taxon>
        <taxon>Endopterygota</taxon>
        <taxon>Lepidoptera</taxon>
        <taxon>Glossata</taxon>
        <taxon>Ditrysia</taxon>
        <taxon>Pyraloidea</taxon>
        <taxon>Pyralidae</taxon>
        <taxon>Galleriinae</taxon>
        <taxon>Galleria</taxon>
    </lineage>
</organism>
<reference evidence="3" key="1">
    <citation type="submission" date="2025-08" db="UniProtKB">
        <authorList>
            <consortium name="RefSeq"/>
        </authorList>
    </citation>
    <scope>IDENTIFICATION</scope>
    <source>
        <tissue evidence="3">Whole larvae</tissue>
    </source>
</reference>
<dbReference type="Proteomes" id="UP001652740">
    <property type="component" value="Unplaced"/>
</dbReference>
<dbReference type="RefSeq" id="XP_052750702.1">
    <property type="nucleotide sequence ID" value="XM_052894742.1"/>
</dbReference>
<dbReference type="Gene3D" id="1.20.5.170">
    <property type="match status" value="1"/>
</dbReference>
<feature type="domain" description="BZIP" evidence="1">
    <location>
        <begin position="129"/>
        <end position="142"/>
    </location>
</feature>
<name>A0ABM3MH22_GALME</name>
<protein>
    <submittedName>
        <fullName evidence="3">Uncharacterized protein LOC113509529</fullName>
    </submittedName>
</protein>
<evidence type="ECO:0000259" key="1">
    <source>
        <dbReference type="PROSITE" id="PS00036"/>
    </source>
</evidence>
<dbReference type="InterPro" id="IPR004827">
    <property type="entry name" value="bZIP"/>
</dbReference>
<accession>A0ABM3MH22</accession>
<dbReference type="SUPFAM" id="SSF57959">
    <property type="entry name" value="Leucine zipper domain"/>
    <property type="match status" value="1"/>
</dbReference>
<evidence type="ECO:0000313" key="3">
    <source>
        <dbReference type="RefSeq" id="XP_052750702.1"/>
    </source>
</evidence>
<dbReference type="PROSITE" id="PS00036">
    <property type="entry name" value="BZIP_BASIC"/>
    <property type="match status" value="1"/>
</dbReference>